<name>A0A0A9F120_ARUDO</name>
<accession>A0A0A9F120</accession>
<reference evidence="1" key="2">
    <citation type="journal article" date="2015" name="Data Brief">
        <title>Shoot transcriptome of the giant reed, Arundo donax.</title>
        <authorList>
            <person name="Barrero R.A."/>
            <person name="Guerrero F.D."/>
            <person name="Moolhuijzen P."/>
            <person name="Goolsby J.A."/>
            <person name="Tidwell J."/>
            <person name="Bellgard S.E."/>
            <person name="Bellgard M.I."/>
        </authorList>
    </citation>
    <scope>NUCLEOTIDE SEQUENCE</scope>
    <source>
        <tissue evidence="1">Shoot tissue taken approximately 20 cm above the soil surface</tissue>
    </source>
</reference>
<proteinExistence type="predicted"/>
<organism evidence="1">
    <name type="scientific">Arundo donax</name>
    <name type="common">Giant reed</name>
    <name type="synonym">Donax arundinaceus</name>
    <dbReference type="NCBI Taxonomy" id="35708"/>
    <lineage>
        <taxon>Eukaryota</taxon>
        <taxon>Viridiplantae</taxon>
        <taxon>Streptophyta</taxon>
        <taxon>Embryophyta</taxon>
        <taxon>Tracheophyta</taxon>
        <taxon>Spermatophyta</taxon>
        <taxon>Magnoliopsida</taxon>
        <taxon>Liliopsida</taxon>
        <taxon>Poales</taxon>
        <taxon>Poaceae</taxon>
        <taxon>PACMAD clade</taxon>
        <taxon>Arundinoideae</taxon>
        <taxon>Arundineae</taxon>
        <taxon>Arundo</taxon>
    </lineage>
</organism>
<evidence type="ECO:0000313" key="1">
    <source>
        <dbReference type="EMBL" id="JAE06017.1"/>
    </source>
</evidence>
<dbReference type="EMBL" id="GBRH01191879">
    <property type="protein sequence ID" value="JAE06017.1"/>
    <property type="molecule type" value="Transcribed_RNA"/>
</dbReference>
<sequence>MPSRPRPLLPRCCYYYY</sequence>
<dbReference type="AlphaFoldDB" id="A0A0A9F120"/>
<protein>
    <submittedName>
        <fullName evidence="1">Uncharacterized protein</fullName>
    </submittedName>
</protein>
<reference evidence="1" key="1">
    <citation type="submission" date="2014-09" db="EMBL/GenBank/DDBJ databases">
        <authorList>
            <person name="Magalhaes I.L.F."/>
            <person name="Oliveira U."/>
            <person name="Santos F.R."/>
            <person name="Vidigal T.H.D.A."/>
            <person name="Brescovit A.D."/>
            <person name="Santos A.J."/>
        </authorList>
    </citation>
    <scope>NUCLEOTIDE SEQUENCE</scope>
    <source>
        <tissue evidence="1">Shoot tissue taken approximately 20 cm above the soil surface</tissue>
    </source>
</reference>